<dbReference type="AlphaFoldDB" id="A0A932DSG2"/>
<dbReference type="PANTHER" id="PTHR15004:SF0">
    <property type="entry name" value="GLUTAMYL-TRNA(GLN) AMIDOTRANSFERASE SUBUNIT C, MITOCHONDRIAL"/>
    <property type="match status" value="1"/>
</dbReference>
<dbReference type="GO" id="GO:0005524">
    <property type="term" value="F:ATP binding"/>
    <property type="evidence" value="ECO:0007669"/>
    <property type="project" value="UniProtKB-KW"/>
</dbReference>
<comment type="catalytic activity">
    <reaction evidence="1">
        <text>L-aspartyl-tRNA(Asn) + L-glutamine + ATP + H2O = L-asparaginyl-tRNA(Asn) + L-glutamate + ADP + phosphate + 2 H(+)</text>
        <dbReference type="Rhea" id="RHEA:14513"/>
        <dbReference type="Rhea" id="RHEA-COMP:9674"/>
        <dbReference type="Rhea" id="RHEA-COMP:9677"/>
        <dbReference type="ChEBI" id="CHEBI:15377"/>
        <dbReference type="ChEBI" id="CHEBI:15378"/>
        <dbReference type="ChEBI" id="CHEBI:29985"/>
        <dbReference type="ChEBI" id="CHEBI:30616"/>
        <dbReference type="ChEBI" id="CHEBI:43474"/>
        <dbReference type="ChEBI" id="CHEBI:58359"/>
        <dbReference type="ChEBI" id="CHEBI:78515"/>
        <dbReference type="ChEBI" id="CHEBI:78516"/>
        <dbReference type="ChEBI" id="CHEBI:456216"/>
    </reaction>
</comment>
<dbReference type="GO" id="GO:0050567">
    <property type="term" value="F:glutaminyl-tRNA synthase (glutamine-hydrolyzing) activity"/>
    <property type="evidence" value="ECO:0007669"/>
    <property type="project" value="UniProtKB-UniRule"/>
</dbReference>
<dbReference type="GO" id="GO:0006412">
    <property type="term" value="P:translation"/>
    <property type="evidence" value="ECO:0007669"/>
    <property type="project" value="UniProtKB-UniRule"/>
</dbReference>
<evidence type="ECO:0000313" key="2">
    <source>
        <dbReference type="EMBL" id="MBI2465867.1"/>
    </source>
</evidence>
<name>A0A932DSG2_9BACT</name>
<dbReference type="NCBIfam" id="TIGR00135">
    <property type="entry name" value="gatC"/>
    <property type="match status" value="1"/>
</dbReference>
<dbReference type="HAMAP" id="MF_00122">
    <property type="entry name" value="GatC"/>
    <property type="match status" value="1"/>
</dbReference>
<keyword evidence="1" id="KW-0067">ATP-binding</keyword>
<dbReference type="Proteomes" id="UP000709672">
    <property type="component" value="Unassembled WGS sequence"/>
</dbReference>
<sequence>MISKEEVKRIAQLARIEIVEDQTEKYQAELSAILDFVGTLSSVDTAKVLQIRQITGLESVFRKDENHGQIYQGQTLVEQAPEHKEGYIVVPEVLKGK</sequence>
<comment type="caution">
    <text evidence="2">The sequence shown here is derived from an EMBL/GenBank/DDBJ whole genome shotgun (WGS) entry which is preliminary data.</text>
</comment>
<dbReference type="Pfam" id="PF02686">
    <property type="entry name" value="GatC"/>
    <property type="match status" value="1"/>
</dbReference>
<keyword evidence="1" id="KW-0436">Ligase</keyword>
<dbReference type="PANTHER" id="PTHR15004">
    <property type="entry name" value="GLUTAMYL-TRNA(GLN) AMIDOTRANSFERASE SUBUNIT C, MITOCHONDRIAL"/>
    <property type="match status" value="1"/>
</dbReference>
<dbReference type="GO" id="GO:0070681">
    <property type="term" value="P:glutaminyl-tRNAGln biosynthesis via transamidation"/>
    <property type="evidence" value="ECO:0007669"/>
    <property type="project" value="TreeGrafter"/>
</dbReference>
<accession>A0A932DSG2</accession>
<dbReference type="EC" id="6.3.5.-" evidence="1"/>
<dbReference type="GO" id="GO:0006450">
    <property type="term" value="P:regulation of translational fidelity"/>
    <property type="evidence" value="ECO:0007669"/>
    <property type="project" value="InterPro"/>
</dbReference>
<dbReference type="InterPro" id="IPR003837">
    <property type="entry name" value="GatC"/>
</dbReference>
<organism evidence="2 3">
    <name type="scientific">Candidatus Sungiibacteriota bacterium</name>
    <dbReference type="NCBI Taxonomy" id="2750080"/>
    <lineage>
        <taxon>Bacteria</taxon>
        <taxon>Candidatus Sungiibacteriota</taxon>
    </lineage>
</organism>
<comment type="subunit">
    <text evidence="1">Heterotrimer of A, B and C subunits.</text>
</comment>
<dbReference type="EMBL" id="JACPHQ010000016">
    <property type="protein sequence ID" value="MBI2465867.1"/>
    <property type="molecule type" value="Genomic_DNA"/>
</dbReference>
<protein>
    <recommendedName>
        <fullName evidence="1">Aspartyl/glutamyl-tRNA(Asn/Gln) amidotransferase subunit C</fullName>
        <shortName evidence="1">Asp/Glu-ADT subunit C</shortName>
        <ecNumber evidence="1">6.3.5.-</ecNumber>
    </recommendedName>
</protein>
<dbReference type="Gene3D" id="1.10.20.60">
    <property type="entry name" value="Glu-tRNAGln amidotransferase C subunit, N-terminal domain"/>
    <property type="match status" value="1"/>
</dbReference>
<reference evidence="2" key="1">
    <citation type="submission" date="2020-07" db="EMBL/GenBank/DDBJ databases">
        <title>Huge and variable diversity of episymbiotic CPR bacteria and DPANN archaea in groundwater ecosystems.</title>
        <authorList>
            <person name="He C.Y."/>
            <person name="Keren R."/>
            <person name="Whittaker M."/>
            <person name="Farag I.F."/>
            <person name="Doudna J."/>
            <person name="Cate J.H.D."/>
            <person name="Banfield J.F."/>
        </authorList>
    </citation>
    <scope>NUCLEOTIDE SEQUENCE</scope>
    <source>
        <strain evidence="2">NC_groundwater_418_Ag_B-0.1um_45_10</strain>
    </source>
</reference>
<keyword evidence="1" id="KW-0648">Protein biosynthesis</keyword>
<dbReference type="SUPFAM" id="SSF141000">
    <property type="entry name" value="Glu-tRNAGln amidotransferase C subunit"/>
    <property type="match status" value="1"/>
</dbReference>
<evidence type="ECO:0000256" key="1">
    <source>
        <dbReference type="HAMAP-Rule" id="MF_00122"/>
    </source>
</evidence>
<comment type="similarity">
    <text evidence="1">Belongs to the GatC family.</text>
</comment>
<comment type="catalytic activity">
    <reaction evidence="1">
        <text>L-glutamyl-tRNA(Gln) + L-glutamine + ATP + H2O = L-glutaminyl-tRNA(Gln) + L-glutamate + ADP + phosphate + H(+)</text>
        <dbReference type="Rhea" id="RHEA:17521"/>
        <dbReference type="Rhea" id="RHEA-COMP:9681"/>
        <dbReference type="Rhea" id="RHEA-COMP:9684"/>
        <dbReference type="ChEBI" id="CHEBI:15377"/>
        <dbReference type="ChEBI" id="CHEBI:15378"/>
        <dbReference type="ChEBI" id="CHEBI:29985"/>
        <dbReference type="ChEBI" id="CHEBI:30616"/>
        <dbReference type="ChEBI" id="CHEBI:43474"/>
        <dbReference type="ChEBI" id="CHEBI:58359"/>
        <dbReference type="ChEBI" id="CHEBI:78520"/>
        <dbReference type="ChEBI" id="CHEBI:78521"/>
        <dbReference type="ChEBI" id="CHEBI:456216"/>
    </reaction>
</comment>
<dbReference type="InterPro" id="IPR036113">
    <property type="entry name" value="Asp/Glu-ADT_sf_sub_c"/>
</dbReference>
<evidence type="ECO:0000313" key="3">
    <source>
        <dbReference type="Proteomes" id="UP000709672"/>
    </source>
</evidence>
<comment type="function">
    <text evidence="1">Allows the formation of correctly charged Asn-tRNA(Asn) or Gln-tRNA(Gln) through the transamidation of misacylated Asp-tRNA(Asn) or Glu-tRNA(Gln) in organisms which lack either or both of asparaginyl-tRNA or glutaminyl-tRNA synthetases. The reaction takes place in the presence of glutamine and ATP through an activated phospho-Asp-tRNA(Asn) or phospho-Glu-tRNA(Gln).</text>
</comment>
<proteinExistence type="inferred from homology"/>
<keyword evidence="1" id="KW-0547">Nucleotide-binding</keyword>
<gene>
    <name evidence="1 2" type="primary">gatC</name>
    <name evidence="2" type="ORF">HYV66_01385</name>
</gene>